<dbReference type="Gene3D" id="3.40.50.1820">
    <property type="entry name" value="alpha/beta hydrolase"/>
    <property type="match status" value="1"/>
</dbReference>
<dbReference type="PANTHER" id="PTHR22946:SF8">
    <property type="entry name" value="ACETYL XYLAN ESTERASE DOMAIN-CONTAINING PROTEIN"/>
    <property type="match status" value="1"/>
</dbReference>
<keyword evidence="2" id="KW-1185">Reference proteome</keyword>
<dbReference type="InterPro" id="IPR050261">
    <property type="entry name" value="FrsA_esterase"/>
</dbReference>
<reference evidence="2" key="1">
    <citation type="journal article" date="2019" name="Int. J. Syst. Evol. Microbiol.">
        <title>The Global Catalogue of Microorganisms (GCM) 10K type strain sequencing project: providing services to taxonomists for standard genome sequencing and annotation.</title>
        <authorList>
            <consortium name="The Broad Institute Genomics Platform"/>
            <consortium name="The Broad Institute Genome Sequencing Center for Infectious Disease"/>
            <person name="Wu L."/>
            <person name="Ma J."/>
        </authorList>
    </citation>
    <scope>NUCLEOTIDE SEQUENCE [LARGE SCALE GENOMIC DNA]</scope>
    <source>
        <strain evidence="2">CGMCC 1.7003</strain>
    </source>
</reference>
<accession>A0ABQ3L0K9</accession>
<evidence type="ECO:0000313" key="2">
    <source>
        <dbReference type="Proteomes" id="UP000659697"/>
    </source>
</evidence>
<dbReference type="PANTHER" id="PTHR22946">
    <property type="entry name" value="DIENELACTONE HYDROLASE DOMAIN-CONTAINING PROTEIN-RELATED"/>
    <property type="match status" value="1"/>
</dbReference>
<dbReference type="EMBL" id="BNAO01000004">
    <property type="protein sequence ID" value="GHG69880.1"/>
    <property type="molecule type" value="Genomic_DNA"/>
</dbReference>
<dbReference type="Proteomes" id="UP000659697">
    <property type="component" value="Unassembled WGS sequence"/>
</dbReference>
<evidence type="ECO:0000313" key="1">
    <source>
        <dbReference type="EMBL" id="GHG69880.1"/>
    </source>
</evidence>
<name>A0ABQ3L0K9_9ALTE</name>
<dbReference type="Pfam" id="PF12715">
    <property type="entry name" value="Abhydrolase_7"/>
    <property type="match status" value="1"/>
</dbReference>
<comment type="caution">
    <text evidence="1">The sequence shown here is derived from an EMBL/GenBank/DDBJ whole genome shotgun (WGS) entry which is preliminary data.</text>
</comment>
<dbReference type="InterPro" id="IPR025890">
    <property type="entry name" value="Abhydrolase_bac"/>
</dbReference>
<sequence length="388" mass="43123">MSHKVLLLVVAISILILSLDLAAIDNTQSEPAILAEAALPAFYQRLKTEQHFAAAWQNQSHQEIRHWRQQARQLLRNALLWPEQELDFAPKLLASELRQGYQAERWLITLTPDNRVPVLVLRPAGEGPFGAILLLHDHGAHFSIGKEKVIRPFADDSKLPDAMAWVERHYGGNFVGDELAQQGFLVLAADTLGWGERGPLTYEAQQALAANFMQLGRSLAGFAAYEDVRLAAFLKQLPATDASKIAAVGFSMGAFRAWQLSALTDDIQAAAAISWMTTADTAMTPGNNQLRGQTAFWMLHPGIAAQLDYPHIAAIAAPKPALFISGAKDKLMLATGTLQAYQQMQQVWQAHDAEQHLVTELWPEMRHEFAKAQQQRVWQWLSTVFSQP</sequence>
<dbReference type="RefSeq" id="WP_189432877.1">
    <property type="nucleotide sequence ID" value="NZ_BNAO01000004.1"/>
</dbReference>
<proteinExistence type="predicted"/>
<dbReference type="GO" id="GO:0016787">
    <property type="term" value="F:hydrolase activity"/>
    <property type="evidence" value="ECO:0007669"/>
    <property type="project" value="UniProtKB-KW"/>
</dbReference>
<keyword evidence="1" id="KW-0378">Hydrolase</keyword>
<protein>
    <submittedName>
        <fullName evidence="1">Hydrolase</fullName>
    </submittedName>
</protein>
<dbReference type="InterPro" id="IPR029058">
    <property type="entry name" value="AB_hydrolase_fold"/>
</dbReference>
<dbReference type="SUPFAM" id="SSF53474">
    <property type="entry name" value="alpha/beta-Hydrolases"/>
    <property type="match status" value="1"/>
</dbReference>
<organism evidence="1 2">
    <name type="scientific">Alishewanella longhuensis</name>
    <dbReference type="NCBI Taxonomy" id="1091037"/>
    <lineage>
        <taxon>Bacteria</taxon>
        <taxon>Pseudomonadati</taxon>
        <taxon>Pseudomonadota</taxon>
        <taxon>Gammaproteobacteria</taxon>
        <taxon>Alteromonadales</taxon>
        <taxon>Alteromonadaceae</taxon>
        <taxon>Alishewanella</taxon>
    </lineage>
</organism>
<gene>
    <name evidence="1" type="ORF">GCM10010919_20140</name>
</gene>